<protein>
    <submittedName>
        <fullName evidence="1">Uncharacterized protein</fullName>
    </submittedName>
</protein>
<evidence type="ECO:0000313" key="1">
    <source>
        <dbReference type="EMBL" id="MBC6449609.1"/>
    </source>
</evidence>
<accession>A0ABR7LA70</accession>
<comment type="caution">
    <text evidence="1">The sequence shown here is derived from an EMBL/GenBank/DDBJ whole genome shotgun (WGS) entry which is preliminary data.</text>
</comment>
<organism evidence="1 2">
    <name type="scientific">Actinokineospora xionganensis</name>
    <dbReference type="NCBI Taxonomy" id="2684470"/>
    <lineage>
        <taxon>Bacteria</taxon>
        <taxon>Bacillati</taxon>
        <taxon>Actinomycetota</taxon>
        <taxon>Actinomycetes</taxon>
        <taxon>Pseudonocardiales</taxon>
        <taxon>Pseudonocardiaceae</taxon>
        <taxon>Actinokineospora</taxon>
    </lineage>
</organism>
<name>A0ABR7LA70_9PSEU</name>
<reference evidence="1 2" key="1">
    <citation type="submission" date="2020-06" db="EMBL/GenBank/DDBJ databases">
        <title>Actinokineospora xiongansis sp. nov., isolated from soil of Baiyangdian.</title>
        <authorList>
            <person name="Zhang X."/>
        </authorList>
    </citation>
    <scope>NUCLEOTIDE SEQUENCE [LARGE SCALE GENOMIC DNA]</scope>
    <source>
        <strain evidence="1 2">HBU206404</strain>
    </source>
</reference>
<dbReference type="EMBL" id="JABVED010000012">
    <property type="protein sequence ID" value="MBC6449609.1"/>
    <property type="molecule type" value="Genomic_DNA"/>
</dbReference>
<dbReference type="Proteomes" id="UP000734823">
    <property type="component" value="Unassembled WGS sequence"/>
</dbReference>
<proteinExistence type="predicted"/>
<sequence>MGSSPTRPTKLGTVKPGAPVLVTSIPSDDIVPDKMAQQLVADRFAGEPAPSSC</sequence>
<dbReference type="RefSeq" id="WP_187222548.1">
    <property type="nucleotide sequence ID" value="NZ_JABVED010000012.1"/>
</dbReference>
<gene>
    <name evidence="1" type="ORF">GPZ80_20815</name>
</gene>
<keyword evidence="2" id="KW-1185">Reference proteome</keyword>
<evidence type="ECO:0000313" key="2">
    <source>
        <dbReference type="Proteomes" id="UP000734823"/>
    </source>
</evidence>